<gene>
    <name evidence="1" type="ORF">GCM10010124_37350</name>
</gene>
<dbReference type="Proteomes" id="UP000662200">
    <property type="component" value="Unassembled WGS sequence"/>
</dbReference>
<accession>A0A8J3FLD2</accession>
<comment type="caution">
    <text evidence="1">The sequence shown here is derived from an EMBL/GenBank/DDBJ whole genome shotgun (WGS) entry which is preliminary data.</text>
</comment>
<name>A0A8J3FLD2_9ACTN</name>
<protein>
    <recommendedName>
        <fullName evidence="3">DNA-binding protein</fullName>
    </recommendedName>
</protein>
<dbReference type="RefSeq" id="WP_189115655.1">
    <property type="nucleotide sequence ID" value="NZ_BMQC01000019.1"/>
</dbReference>
<reference evidence="1" key="1">
    <citation type="journal article" date="2014" name="Int. J. Syst. Evol. Microbiol.">
        <title>Complete genome sequence of Corynebacterium casei LMG S-19264T (=DSM 44701T), isolated from a smear-ripened cheese.</title>
        <authorList>
            <consortium name="US DOE Joint Genome Institute (JGI-PGF)"/>
            <person name="Walter F."/>
            <person name="Albersmeier A."/>
            <person name="Kalinowski J."/>
            <person name="Ruckert C."/>
        </authorList>
    </citation>
    <scope>NUCLEOTIDE SEQUENCE</scope>
    <source>
        <strain evidence="1">JCM 3091</strain>
    </source>
</reference>
<proteinExistence type="predicted"/>
<sequence>MWVLEQERATYESAAAGAVHRFHLVLDRAPAAAFPGAPRRPGPAGTVEVGVRWAAADLAAAVAAAVRHAEAAGARVWRVVADDWVTVAEIGVRIGRSRETVRRWAAGSRPPAGFPPPLNPGCAVMFYSWAEVRRWLRYEADIAVADAPPVLAAANLALHLRRTAADIPDAAAIWSLLFPD</sequence>
<reference evidence="1" key="2">
    <citation type="submission" date="2020-09" db="EMBL/GenBank/DDBJ databases">
        <authorList>
            <person name="Sun Q."/>
            <person name="Ohkuma M."/>
        </authorList>
    </citation>
    <scope>NUCLEOTIDE SEQUENCE</scope>
    <source>
        <strain evidence="1">JCM 3091</strain>
    </source>
</reference>
<evidence type="ECO:0008006" key="3">
    <source>
        <dbReference type="Google" id="ProtNLM"/>
    </source>
</evidence>
<dbReference type="AlphaFoldDB" id="A0A8J3FLD2"/>
<evidence type="ECO:0000313" key="2">
    <source>
        <dbReference type="Proteomes" id="UP000662200"/>
    </source>
</evidence>
<evidence type="ECO:0000313" key="1">
    <source>
        <dbReference type="EMBL" id="GGK41020.1"/>
    </source>
</evidence>
<dbReference type="EMBL" id="BMQC01000019">
    <property type="protein sequence ID" value="GGK41020.1"/>
    <property type="molecule type" value="Genomic_DNA"/>
</dbReference>
<organism evidence="1 2">
    <name type="scientific">Pilimelia terevasa</name>
    <dbReference type="NCBI Taxonomy" id="53372"/>
    <lineage>
        <taxon>Bacteria</taxon>
        <taxon>Bacillati</taxon>
        <taxon>Actinomycetota</taxon>
        <taxon>Actinomycetes</taxon>
        <taxon>Micromonosporales</taxon>
        <taxon>Micromonosporaceae</taxon>
        <taxon>Pilimelia</taxon>
    </lineage>
</organism>
<keyword evidence="2" id="KW-1185">Reference proteome</keyword>